<organism evidence="1 2">
    <name type="scientific">Thermodesulfobium narugense DSM 14796</name>
    <dbReference type="NCBI Taxonomy" id="747365"/>
    <lineage>
        <taxon>Bacteria</taxon>
        <taxon>Pseudomonadati</taxon>
        <taxon>Thermodesulfobiota</taxon>
        <taxon>Thermodesulfobiia</taxon>
        <taxon>Thermodesulfobiales</taxon>
        <taxon>Thermodesulfobiaceae</taxon>
        <taxon>Thermodesulfobium</taxon>
    </lineage>
</organism>
<proteinExistence type="predicted"/>
<accession>M1E524</accession>
<name>M1E524_9BACT</name>
<dbReference type="STRING" id="747365.Thena_0309"/>
<evidence type="ECO:0000313" key="1">
    <source>
        <dbReference type="EMBL" id="AEE13956.1"/>
    </source>
</evidence>
<dbReference type="Proteomes" id="UP000011765">
    <property type="component" value="Chromosome"/>
</dbReference>
<keyword evidence="2" id="KW-1185">Reference proteome</keyword>
<sequence>MLLNDDPKTVLDILRNYSMIKREKKFTLLKRSASPSISEPTRIGQSEISWNSWTSVPISGSNKSIVLAKIYIKKNIFGTIKRILYKEEPIEIEYKDRKGNIHKFRLLPDNAVEGVWISPLPLNVNEKDYFMSAVPIESFRLTSQDQLLYSNKIKLVWEKIDVYNDRLIKLAD</sequence>
<dbReference type="AlphaFoldDB" id="M1E524"/>
<evidence type="ECO:0000313" key="2">
    <source>
        <dbReference type="Proteomes" id="UP000011765"/>
    </source>
</evidence>
<gene>
    <name evidence="1" type="ORF">Thena_0309</name>
</gene>
<dbReference type="EMBL" id="CP002690">
    <property type="protein sequence ID" value="AEE13956.1"/>
    <property type="molecule type" value="Genomic_DNA"/>
</dbReference>
<protein>
    <submittedName>
        <fullName evidence="1">Uncharacterized protein</fullName>
    </submittedName>
</protein>
<reference evidence="1 2" key="1">
    <citation type="submission" date="2011-04" db="EMBL/GenBank/DDBJ databases">
        <title>The complete genome of Thermodesulfobium narugense DSM 14796.</title>
        <authorList>
            <consortium name="US DOE Joint Genome Institute (JGI-PGF)"/>
            <person name="Lucas S."/>
            <person name="Han J."/>
            <person name="Lapidus A."/>
            <person name="Bruce D."/>
            <person name="Goodwin L."/>
            <person name="Pitluck S."/>
            <person name="Peters L."/>
            <person name="Kyrpides N."/>
            <person name="Mavromatis K."/>
            <person name="Pagani I."/>
            <person name="Ivanova N."/>
            <person name="Ovchinnikova G."/>
            <person name="Zhang X."/>
            <person name="Saunders L."/>
            <person name="Detter J.C."/>
            <person name="Tapia R."/>
            <person name="Han C."/>
            <person name="Land M."/>
            <person name="Hauser L."/>
            <person name="Markowitz V."/>
            <person name="Cheng J.-F."/>
            <person name="Hugenholtz P."/>
            <person name="Woyke T."/>
            <person name="Wu D."/>
            <person name="Spring S."/>
            <person name="Schroeder M."/>
            <person name="Brambilla E."/>
            <person name="Klenk H.-P."/>
            <person name="Eisen J.A."/>
        </authorList>
    </citation>
    <scope>NUCLEOTIDE SEQUENCE [LARGE SCALE GENOMIC DNA]</scope>
    <source>
        <strain evidence="1 2">DSM 14796</strain>
    </source>
</reference>
<dbReference type="KEGG" id="tnr:Thena_0309"/>
<dbReference type="HOGENOM" id="CLU_1554572_0_0_9"/>